<dbReference type="CDD" id="cd18623">
    <property type="entry name" value="GH32_ScrB-like"/>
    <property type="match status" value="1"/>
</dbReference>
<accession>A0ABU9JTK6</accession>
<dbReference type="InterPro" id="IPR023296">
    <property type="entry name" value="Glyco_hydro_beta-prop_sf"/>
</dbReference>
<protein>
    <recommendedName>
        <fullName evidence="4 8">Sucrose-6-phosphate hydrolase</fullName>
        <ecNumber evidence="3 8">3.2.1.26</ecNumber>
    </recommendedName>
    <alternativeName>
        <fullName evidence="7 9">Invertase</fullName>
    </alternativeName>
</protein>
<evidence type="ECO:0000259" key="10">
    <source>
        <dbReference type="Pfam" id="PF00251"/>
    </source>
</evidence>
<keyword evidence="5 8" id="KW-0378">Hydrolase</keyword>
<evidence type="ECO:0000313" key="13">
    <source>
        <dbReference type="Proteomes" id="UP001459714"/>
    </source>
</evidence>
<evidence type="ECO:0000256" key="4">
    <source>
        <dbReference type="ARBA" id="ARBA00019623"/>
    </source>
</evidence>
<evidence type="ECO:0000313" key="12">
    <source>
        <dbReference type="EMBL" id="MEL3956171.1"/>
    </source>
</evidence>
<proteinExistence type="inferred from homology"/>
<keyword evidence="6 8" id="KW-0326">Glycosidase</keyword>
<dbReference type="InterPro" id="IPR013320">
    <property type="entry name" value="ConA-like_dom_sf"/>
</dbReference>
<dbReference type="GO" id="GO:0004564">
    <property type="term" value="F:beta-fructofuranosidase activity"/>
    <property type="evidence" value="ECO:0007669"/>
    <property type="project" value="UniProtKB-EC"/>
</dbReference>
<evidence type="ECO:0000256" key="9">
    <source>
        <dbReference type="RuleBase" id="RU365015"/>
    </source>
</evidence>
<dbReference type="InterPro" id="IPR006232">
    <property type="entry name" value="Suc6P_hydrolase"/>
</dbReference>
<comment type="pathway">
    <text evidence="1 9">Glycan biosynthesis; sucrose metabolism.</text>
</comment>
<dbReference type="NCBIfam" id="TIGR01322">
    <property type="entry name" value="scrB_fam"/>
    <property type="match status" value="1"/>
</dbReference>
<dbReference type="Proteomes" id="UP001459714">
    <property type="component" value="Unassembled WGS sequence"/>
</dbReference>
<comment type="subcellular location">
    <subcellularLocation>
        <location evidence="9">Cytoplasm</location>
    </subcellularLocation>
</comment>
<dbReference type="InterPro" id="IPR051214">
    <property type="entry name" value="GH32_Enzymes"/>
</dbReference>
<dbReference type="Gene3D" id="2.115.10.20">
    <property type="entry name" value="Glycosyl hydrolase domain, family 43"/>
    <property type="match status" value="1"/>
</dbReference>
<evidence type="ECO:0000256" key="7">
    <source>
        <dbReference type="ARBA" id="ARBA00033367"/>
    </source>
</evidence>
<name>A0ABU9JTK6_9BACI</name>
<dbReference type="InterPro" id="IPR013148">
    <property type="entry name" value="Glyco_hydro_32_N"/>
</dbReference>
<evidence type="ECO:0000256" key="6">
    <source>
        <dbReference type="ARBA" id="ARBA00023295"/>
    </source>
</evidence>
<dbReference type="Pfam" id="PF00251">
    <property type="entry name" value="Glyco_hydro_32N"/>
    <property type="match status" value="1"/>
</dbReference>
<gene>
    <name evidence="12" type="ORF">NST17_02945</name>
</gene>
<dbReference type="SUPFAM" id="SSF49899">
    <property type="entry name" value="Concanavalin A-like lectins/glucanases"/>
    <property type="match status" value="1"/>
</dbReference>
<dbReference type="PANTHER" id="PTHR43101">
    <property type="entry name" value="BETA-FRUCTOSIDASE"/>
    <property type="match status" value="1"/>
</dbReference>
<keyword evidence="9" id="KW-0119">Carbohydrate metabolism</keyword>
<dbReference type="Gene3D" id="2.60.120.560">
    <property type="entry name" value="Exo-inulinase, domain 1"/>
    <property type="match status" value="1"/>
</dbReference>
<sequence length="490" mass="56413">MEWSIDKKNQRIENVSQAEMDALVAKVNHCSWRQTFHVQPVTGLLNDPNGFSFFNGEYHLFYQWHPLGPVHGLKYWYHVKSSDLVHWENVGIGLEPGDYFDSHGAYSGSAIAYKDELYLFYTGNTRDEDGIRHPYQCMAVMNQSGDIKKFSGPVIDHVPEGYTEHFRDPKVWKEGNTFYAVIGAQRTNNTGCVVLYQSTDLVDWTFAGEIQTHLDSFGYMWECPDYFTFQDQGVLIFSPQGLEAVEGVYQNIYQSGYIIGEKLDLNERTFNHGDFHELDRGFDFYAPQTMLDPNGRRILIGWMGLPDIAYPTDKSGWAHCLTLPRELSIENDKLIQKPIHELQSLRQREYRVTDSISNEAKSYRDFLGETYELIVEFDDADSSEFGIEFRANKEEKTVIKYDTINKKITLDRTSSGEAVGVDYGTKRTCKLEAADQIKFHLFVDTSSVEIFVNDGEEVFTARIFPSQDSQDIRFFAKDGAVEMKAIKWDY</sequence>
<dbReference type="InterPro" id="IPR001362">
    <property type="entry name" value="Glyco_hydro_32"/>
</dbReference>
<keyword evidence="13" id="KW-1185">Reference proteome</keyword>
<evidence type="ECO:0000259" key="11">
    <source>
        <dbReference type="Pfam" id="PF08244"/>
    </source>
</evidence>
<dbReference type="InterPro" id="IPR013189">
    <property type="entry name" value="Glyco_hydro_32_C"/>
</dbReference>
<reference evidence="12 13" key="1">
    <citation type="submission" date="2024-03" db="EMBL/GenBank/DDBJ databases">
        <title>Bacilli Hybrid Assemblies.</title>
        <authorList>
            <person name="Kovac J."/>
        </authorList>
    </citation>
    <scope>NUCLEOTIDE SEQUENCE [LARGE SCALE GENOMIC DNA]</scope>
    <source>
        <strain evidence="12 13">FSL M8-0022</strain>
    </source>
</reference>
<comment type="function">
    <text evidence="9">Enables the bacterium to metabolize sucrose as a sole carbon source.</text>
</comment>
<dbReference type="EMBL" id="JBBYAK010000001">
    <property type="protein sequence ID" value="MEL3956171.1"/>
    <property type="molecule type" value="Genomic_DNA"/>
</dbReference>
<evidence type="ECO:0000256" key="5">
    <source>
        <dbReference type="ARBA" id="ARBA00022801"/>
    </source>
</evidence>
<organism evidence="12 13">
    <name type="scientific">Caldifermentibacillus hisashii</name>
    <dbReference type="NCBI Taxonomy" id="996558"/>
    <lineage>
        <taxon>Bacteria</taxon>
        <taxon>Bacillati</taxon>
        <taxon>Bacillota</taxon>
        <taxon>Bacilli</taxon>
        <taxon>Bacillales</taxon>
        <taxon>Bacillaceae</taxon>
        <taxon>Caldifermentibacillus</taxon>
    </lineage>
</organism>
<dbReference type="SMART" id="SM00640">
    <property type="entry name" value="Glyco_32"/>
    <property type="match status" value="1"/>
</dbReference>
<dbReference type="InterPro" id="IPR018053">
    <property type="entry name" value="Glyco_hydro_32_AS"/>
</dbReference>
<comment type="catalytic activity">
    <reaction evidence="8">
        <text>Hydrolysis of terminal non-reducing beta-D-fructofuranoside residues in beta-D-fructofuranosides.</text>
        <dbReference type="EC" id="3.2.1.26"/>
    </reaction>
</comment>
<evidence type="ECO:0000256" key="3">
    <source>
        <dbReference type="ARBA" id="ARBA00012758"/>
    </source>
</evidence>
<keyword evidence="9" id="KW-0963">Cytoplasm</keyword>
<comment type="caution">
    <text evidence="12">The sequence shown here is derived from an EMBL/GenBank/DDBJ whole genome shotgun (WGS) entry which is preliminary data.</text>
</comment>
<feature type="domain" description="Glycosyl hydrolase family 32 C-terminal" evidence="11">
    <location>
        <begin position="341"/>
        <end position="485"/>
    </location>
</feature>
<dbReference type="PROSITE" id="PS00609">
    <property type="entry name" value="GLYCOSYL_HYDROL_F32"/>
    <property type="match status" value="1"/>
</dbReference>
<feature type="domain" description="Glycosyl hydrolase family 32 N-terminal" evidence="10">
    <location>
        <begin position="37"/>
        <end position="338"/>
    </location>
</feature>
<evidence type="ECO:0000256" key="8">
    <source>
        <dbReference type="RuleBase" id="RU362110"/>
    </source>
</evidence>
<dbReference type="SUPFAM" id="SSF75005">
    <property type="entry name" value="Arabinanase/levansucrase/invertase"/>
    <property type="match status" value="1"/>
</dbReference>
<dbReference type="RefSeq" id="WP_342019658.1">
    <property type="nucleotide sequence ID" value="NZ_CP155466.1"/>
</dbReference>
<evidence type="ECO:0000256" key="1">
    <source>
        <dbReference type="ARBA" id="ARBA00004914"/>
    </source>
</evidence>
<evidence type="ECO:0000256" key="2">
    <source>
        <dbReference type="ARBA" id="ARBA00009902"/>
    </source>
</evidence>
<dbReference type="EC" id="3.2.1.26" evidence="3 8"/>
<dbReference type="PANTHER" id="PTHR43101:SF1">
    <property type="entry name" value="BETA-FRUCTOSIDASE"/>
    <property type="match status" value="1"/>
</dbReference>
<comment type="similarity">
    <text evidence="2 8">Belongs to the glycosyl hydrolase 32 family.</text>
</comment>
<dbReference type="Pfam" id="PF08244">
    <property type="entry name" value="Glyco_hydro_32C"/>
    <property type="match status" value="1"/>
</dbReference>